<keyword evidence="1 7" id="KW-0489">Methyltransferase</keyword>
<feature type="domain" description="O-methyltransferase C-terminal" evidence="5">
    <location>
        <begin position="239"/>
        <end position="481"/>
    </location>
</feature>
<dbReference type="InterPro" id="IPR036390">
    <property type="entry name" value="WH_DNA-bd_sf"/>
</dbReference>
<dbReference type="SUPFAM" id="SSF46785">
    <property type="entry name" value="Winged helix' DNA-binding domain"/>
    <property type="match status" value="1"/>
</dbReference>
<keyword evidence="8" id="KW-1185">Reference proteome</keyword>
<organism evidence="7 8">
    <name type="scientific">Russula ochroleuca</name>
    <dbReference type="NCBI Taxonomy" id="152965"/>
    <lineage>
        <taxon>Eukaryota</taxon>
        <taxon>Fungi</taxon>
        <taxon>Dikarya</taxon>
        <taxon>Basidiomycota</taxon>
        <taxon>Agaricomycotina</taxon>
        <taxon>Agaricomycetes</taxon>
        <taxon>Russulales</taxon>
        <taxon>Russulaceae</taxon>
        <taxon>Russula</taxon>
    </lineage>
</organism>
<dbReference type="InterPro" id="IPR036388">
    <property type="entry name" value="WH-like_DNA-bd_sf"/>
</dbReference>
<dbReference type="PROSITE" id="PS51683">
    <property type="entry name" value="SAM_OMT_II"/>
    <property type="match status" value="1"/>
</dbReference>
<dbReference type="Gene3D" id="1.10.10.10">
    <property type="entry name" value="Winged helix-like DNA-binding domain superfamily/Winged helix DNA-binding domain"/>
    <property type="match status" value="1"/>
</dbReference>
<dbReference type="Gene3D" id="3.40.50.150">
    <property type="entry name" value="Vaccinia Virus protein VP39"/>
    <property type="match status" value="1"/>
</dbReference>
<evidence type="ECO:0000256" key="4">
    <source>
        <dbReference type="SAM" id="MobiDB-lite"/>
    </source>
</evidence>
<evidence type="ECO:0000259" key="6">
    <source>
        <dbReference type="Pfam" id="PF08100"/>
    </source>
</evidence>
<dbReference type="InterPro" id="IPR012967">
    <property type="entry name" value="COMT_dimerisation"/>
</dbReference>
<evidence type="ECO:0000313" key="7">
    <source>
        <dbReference type="EMBL" id="KAF8467040.1"/>
    </source>
</evidence>
<evidence type="ECO:0000313" key="8">
    <source>
        <dbReference type="Proteomes" id="UP000759537"/>
    </source>
</evidence>
<name>A0A9P5MND3_9AGAM</name>
<feature type="region of interest" description="Disordered" evidence="4">
    <location>
        <begin position="53"/>
        <end position="73"/>
    </location>
</feature>
<dbReference type="GO" id="GO:0008171">
    <property type="term" value="F:O-methyltransferase activity"/>
    <property type="evidence" value="ECO:0007669"/>
    <property type="project" value="InterPro"/>
</dbReference>
<dbReference type="Pfam" id="PF08100">
    <property type="entry name" value="Dimerisation"/>
    <property type="match status" value="1"/>
</dbReference>
<dbReference type="GO" id="GO:0046983">
    <property type="term" value="F:protein dimerization activity"/>
    <property type="evidence" value="ECO:0007669"/>
    <property type="project" value="InterPro"/>
</dbReference>
<feature type="compositionally biased region" description="Low complexity" evidence="4">
    <location>
        <begin position="55"/>
        <end position="69"/>
    </location>
</feature>
<accession>A0A9P5MND3</accession>
<evidence type="ECO:0000256" key="3">
    <source>
        <dbReference type="ARBA" id="ARBA00022691"/>
    </source>
</evidence>
<reference evidence="7" key="1">
    <citation type="submission" date="2019-10" db="EMBL/GenBank/DDBJ databases">
        <authorList>
            <consortium name="DOE Joint Genome Institute"/>
            <person name="Kuo A."/>
            <person name="Miyauchi S."/>
            <person name="Kiss E."/>
            <person name="Drula E."/>
            <person name="Kohler A."/>
            <person name="Sanchez-Garcia M."/>
            <person name="Andreopoulos B."/>
            <person name="Barry K.W."/>
            <person name="Bonito G."/>
            <person name="Buee M."/>
            <person name="Carver A."/>
            <person name="Chen C."/>
            <person name="Cichocki N."/>
            <person name="Clum A."/>
            <person name="Culley D."/>
            <person name="Crous P.W."/>
            <person name="Fauchery L."/>
            <person name="Girlanda M."/>
            <person name="Hayes R."/>
            <person name="Keri Z."/>
            <person name="LaButti K."/>
            <person name="Lipzen A."/>
            <person name="Lombard V."/>
            <person name="Magnuson J."/>
            <person name="Maillard F."/>
            <person name="Morin E."/>
            <person name="Murat C."/>
            <person name="Nolan M."/>
            <person name="Ohm R."/>
            <person name="Pangilinan J."/>
            <person name="Pereira M."/>
            <person name="Perotto S."/>
            <person name="Peter M."/>
            <person name="Riley R."/>
            <person name="Sitrit Y."/>
            <person name="Stielow B."/>
            <person name="Szollosi G."/>
            <person name="Zifcakova L."/>
            <person name="Stursova M."/>
            <person name="Spatafora J.W."/>
            <person name="Tedersoo L."/>
            <person name="Vaario L.-M."/>
            <person name="Yamada A."/>
            <person name="Yan M."/>
            <person name="Wang P."/>
            <person name="Xu J."/>
            <person name="Bruns T."/>
            <person name="Baldrian P."/>
            <person name="Vilgalys R."/>
            <person name="Henrissat B."/>
            <person name="Grigoriev I.V."/>
            <person name="Hibbett D."/>
            <person name="Nagy L.G."/>
            <person name="Martin F.M."/>
        </authorList>
    </citation>
    <scope>NUCLEOTIDE SEQUENCE</scope>
    <source>
        <strain evidence="7">Prilba</strain>
    </source>
</reference>
<dbReference type="InterPro" id="IPR029063">
    <property type="entry name" value="SAM-dependent_MTases_sf"/>
</dbReference>
<dbReference type="PANTHER" id="PTHR43712">
    <property type="entry name" value="PUTATIVE (AFU_ORTHOLOGUE AFUA_4G14580)-RELATED"/>
    <property type="match status" value="1"/>
</dbReference>
<keyword evidence="2" id="KW-0808">Transferase</keyword>
<dbReference type="InterPro" id="IPR016461">
    <property type="entry name" value="COMT-like"/>
</dbReference>
<evidence type="ECO:0000259" key="5">
    <source>
        <dbReference type="Pfam" id="PF00891"/>
    </source>
</evidence>
<keyword evidence="3" id="KW-0949">S-adenosyl-L-methionine</keyword>
<reference evidence="7" key="2">
    <citation type="journal article" date="2020" name="Nat. Commun.">
        <title>Large-scale genome sequencing of mycorrhizal fungi provides insights into the early evolution of symbiotic traits.</title>
        <authorList>
            <person name="Miyauchi S."/>
            <person name="Kiss E."/>
            <person name="Kuo A."/>
            <person name="Drula E."/>
            <person name="Kohler A."/>
            <person name="Sanchez-Garcia M."/>
            <person name="Morin E."/>
            <person name="Andreopoulos B."/>
            <person name="Barry K.W."/>
            <person name="Bonito G."/>
            <person name="Buee M."/>
            <person name="Carver A."/>
            <person name="Chen C."/>
            <person name="Cichocki N."/>
            <person name="Clum A."/>
            <person name="Culley D."/>
            <person name="Crous P.W."/>
            <person name="Fauchery L."/>
            <person name="Girlanda M."/>
            <person name="Hayes R.D."/>
            <person name="Keri Z."/>
            <person name="LaButti K."/>
            <person name="Lipzen A."/>
            <person name="Lombard V."/>
            <person name="Magnuson J."/>
            <person name="Maillard F."/>
            <person name="Murat C."/>
            <person name="Nolan M."/>
            <person name="Ohm R.A."/>
            <person name="Pangilinan J."/>
            <person name="Pereira M.F."/>
            <person name="Perotto S."/>
            <person name="Peter M."/>
            <person name="Pfister S."/>
            <person name="Riley R."/>
            <person name="Sitrit Y."/>
            <person name="Stielow J.B."/>
            <person name="Szollosi G."/>
            <person name="Zifcakova L."/>
            <person name="Stursova M."/>
            <person name="Spatafora J.W."/>
            <person name="Tedersoo L."/>
            <person name="Vaario L.M."/>
            <person name="Yamada A."/>
            <person name="Yan M."/>
            <person name="Wang P."/>
            <person name="Xu J."/>
            <person name="Bruns T."/>
            <person name="Baldrian P."/>
            <person name="Vilgalys R."/>
            <person name="Dunand C."/>
            <person name="Henrissat B."/>
            <person name="Grigoriev I.V."/>
            <person name="Hibbett D."/>
            <person name="Nagy L.G."/>
            <person name="Martin F.M."/>
        </authorList>
    </citation>
    <scope>NUCLEOTIDE SEQUENCE</scope>
    <source>
        <strain evidence="7">Prilba</strain>
    </source>
</reference>
<dbReference type="AlphaFoldDB" id="A0A9P5MND3"/>
<evidence type="ECO:0000256" key="1">
    <source>
        <dbReference type="ARBA" id="ARBA00022603"/>
    </source>
</evidence>
<dbReference type="EMBL" id="WHVB01000038">
    <property type="protein sequence ID" value="KAF8467040.1"/>
    <property type="molecule type" value="Genomic_DNA"/>
</dbReference>
<protein>
    <submittedName>
        <fullName evidence="7">S-adenosyl-L-methionine-dependent methyltransferase</fullName>
    </submittedName>
</protein>
<dbReference type="Proteomes" id="UP000759537">
    <property type="component" value="Unassembled WGS sequence"/>
</dbReference>
<evidence type="ECO:0000256" key="2">
    <source>
        <dbReference type="ARBA" id="ARBA00022679"/>
    </source>
</evidence>
<dbReference type="OrthoDB" id="2410195at2759"/>
<dbReference type="Pfam" id="PF00891">
    <property type="entry name" value="Methyltransf_2"/>
    <property type="match status" value="1"/>
</dbReference>
<dbReference type="InterPro" id="IPR001077">
    <property type="entry name" value="COMT_C"/>
</dbReference>
<feature type="domain" description="O-methyltransferase dimerisation" evidence="6">
    <location>
        <begin position="105"/>
        <end position="182"/>
    </location>
</feature>
<dbReference type="GO" id="GO:0032259">
    <property type="term" value="P:methylation"/>
    <property type="evidence" value="ECO:0007669"/>
    <property type="project" value="UniProtKB-KW"/>
</dbReference>
<sequence>MSLSAPPPLSSQSATPIAQYAAGTVSQDALAELKALANIIQSSIEQIEEVTTANSFTFPSPDSTFSPESEAPRMHPAIQSAGSLIASAAAQLITLVRPAPLTLLDISTQFHVSTAMRTAISTHVAEILRDAGPKGKQVLEIAQPTKVHPGKLARVLRLLATNHIFKEVSPDVFTNNRLSSALDTGKSVEGLLANPESKHIGTFGITSWIEYVLDVGFKSSSYLTETLLDPEFGRAYEANKTAFNKAYNVKEDVWSWMERPENRLHLVRFGAAMNGLKNASPANAILEGYDWDRLPEGSLVVDVGGGVGSQSLMLAKHHPQLRFVIQDRESVLGDATDYWKRNMPDALESGRVKIQGQNFFDPQHARHDDNYSEDVSVFLLSKVLHDWADQYCLTILKHLRAAAGPKTQLLIVEQVMSFACDEPAAKKIPGAELPVPPQPLLRNMGRAASSAYAGDLLMMEITNGQERTITYLRNMLDQGGWKLTAVHYDEPSVRRYQKAIAVPI</sequence>
<dbReference type="SUPFAM" id="SSF53335">
    <property type="entry name" value="S-adenosyl-L-methionine-dependent methyltransferases"/>
    <property type="match status" value="1"/>
</dbReference>
<gene>
    <name evidence="7" type="ORF">DFH94DRAFT_848360</name>
</gene>
<dbReference type="PANTHER" id="PTHR43712:SF2">
    <property type="entry name" value="O-METHYLTRANSFERASE CICE"/>
    <property type="match status" value="1"/>
</dbReference>
<proteinExistence type="predicted"/>
<comment type="caution">
    <text evidence="7">The sequence shown here is derived from an EMBL/GenBank/DDBJ whole genome shotgun (WGS) entry which is preliminary data.</text>
</comment>